<feature type="compositionally biased region" description="Basic and acidic residues" evidence="1">
    <location>
        <begin position="52"/>
        <end position="63"/>
    </location>
</feature>
<proteinExistence type="predicted"/>
<organism evidence="2 3">
    <name type="scientific">Hymenobacter gummosus</name>
    <dbReference type="NCBI Taxonomy" id="1776032"/>
    <lineage>
        <taxon>Bacteria</taxon>
        <taxon>Pseudomonadati</taxon>
        <taxon>Bacteroidota</taxon>
        <taxon>Cytophagia</taxon>
        <taxon>Cytophagales</taxon>
        <taxon>Hymenobacteraceae</taxon>
        <taxon>Hymenobacter</taxon>
    </lineage>
</organism>
<evidence type="ECO:0000256" key="1">
    <source>
        <dbReference type="SAM" id="MobiDB-lite"/>
    </source>
</evidence>
<evidence type="ECO:0000313" key="3">
    <source>
        <dbReference type="Proteomes" id="UP000282184"/>
    </source>
</evidence>
<feature type="compositionally biased region" description="Basic residues" evidence="1">
    <location>
        <begin position="40"/>
        <end position="50"/>
    </location>
</feature>
<keyword evidence="3" id="KW-1185">Reference proteome</keyword>
<protein>
    <submittedName>
        <fullName evidence="2">Uncharacterized protein</fullName>
    </submittedName>
</protein>
<comment type="caution">
    <text evidence="2">The sequence shown here is derived from an EMBL/GenBank/DDBJ whole genome shotgun (WGS) entry which is preliminary data.</text>
</comment>
<gene>
    <name evidence="2" type="ORF">EJV47_21815</name>
</gene>
<dbReference type="AlphaFoldDB" id="A0A431TXW5"/>
<name>A0A431TXW5_9BACT</name>
<dbReference type="RefSeq" id="WP_126695333.1">
    <property type="nucleotide sequence ID" value="NZ_RXOF01000015.1"/>
</dbReference>
<accession>A0A431TXW5</accession>
<reference evidence="2 3" key="1">
    <citation type="submission" date="2018-12" db="EMBL/GenBank/DDBJ databases">
        <title>Hymenobacter gummosus sp. nov., isolated from a spring.</title>
        <authorList>
            <person name="Nie L."/>
        </authorList>
    </citation>
    <scope>NUCLEOTIDE SEQUENCE [LARGE SCALE GENOMIC DNA]</scope>
    <source>
        <strain evidence="2 3">KCTC 52166</strain>
    </source>
</reference>
<evidence type="ECO:0000313" key="2">
    <source>
        <dbReference type="EMBL" id="RTQ46588.1"/>
    </source>
</evidence>
<sequence length="63" mass="6983">MSFSASQPKSYSRYSATVVATSSAPRYCYSSSAAPTGQYHRYRYGRHGRTPRSQEPRSDAAAE</sequence>
<dbReference type="EMBL" id="RXOF01000015">
    <property type="protein sequence ID" value="RTQ46588.1"/>
    <property type="molecule type" value="Genomic_DNA"/>
</dbReference>
<feature type="region of interest" description="Disordered" evidence="1">
    <location>
        <begin position="38"/>
        <end position="63"/>
    </location>
</feature>
<dbReference type="Proteomes" id="UP000282184">
    <property type="component" value="Unassembled WGS sequence"/>
</dbReference>